<comment type="caution">
    <text evidence="2">The sequence shown here is derived from an EMBL/GenBank/DDBJ whole genome shotgun (WGS) entry which is preliminary data.</text>
</comment>
<evidence type="ECO:0000313" key="2">
    <source>
        <dbReference type="EMBL" id="TCO24035.1"/>
    </source>
</evidence>
<dbReference type="SMART" id="SM00530">
    <property type="entry name" value="HTH_XRE"/>
    <property type="match status" value="1"/>
</dbReference>
<dbReference type="InterPro" id="IPR001387">
    <property type="entry name" value="Cro/C1-type_HTH"/>
</dbReference>
<proteinExistence type="predicted"/>
<dbReference type="InterPro" id="IPR010982">
    <property type="entry name" value="Lambda_DNA-bd_dom_sf"/>
</dbReference>
<sequence>MAMLHRRFSSDVRLEDPVFLDALGGYRDPNNVRKDLRLARQPIGNELRCELGRLLGKARRDAGLKQIEAAERLGWSKNRLSLIETGRDRVDPSEARLLADTYRLSRSSRASLMDMVSSAGQPTIADELSWVTSHNFRKTTATLLDEAGQTARQVADQFGQSRPSMTQDVYFARRARNPEAAHALAGAMPEHHESQNHGVNHGQKAYGS</sequence>
<feature type="domain" description="HTH cro/C1-type" evidence="1">
    <location>
        <begin position="57"/>
        <end position="109"/>
    </location>
</feature>
<dbReference type="Proteomes" id="UP000295818">
    <property type="component" value="Unassembled WGS sequence"/>
</dbReference>
<dbReference type="CDD" id="cd00093">
    <property type="entry name" value="HTH_XRE"/>
    <property type="match status" value="1"/>
</dbReference>
<dbReference type="EMBL" id="SLWM01000005">
    <property type="protein sequence ID" value="TCO24035.1"/>
    <property type="molecule type" value="Genomic_DNA"/>
</dbReference>
<evidence type="ECO:0000259" key="1">
    <source>
        <dbReference type="PROSITE" id="PS50943"/>
    </source>
</evidence>
<dbReference type="Pfam" id="PF13560">
    <property type="entry name" value="HTH_31"/>
    <property type="match status" value="1"/>
</dbReference>
<reference evidence="2 3" key="1">
    <citation type="journal article" date="2015" name="Stand. Genomic Sci.">
        <title>Genomic Encyclopedia of Bacterial and Archaeal Type Strains, Phase III: the genomes of soil and plant-associated and newly described type strains.</title>
        <authorList>
            <person name="Whitman W.B."/>
            <person name="Woyke T."/>
            <person name="Klenk H.P."/>
            <person name="Zhou Y."/>
            <person name="Lilburn T.G."/>
            <person name="Beck B.J."/>
            <person name="De Vos P."/>
            <person name="Vandamme P."/>
            <person name="Eisen J.A."/>
            <person name="Garrity G."/>
            <person name="Hugenholtz P."/>
            <person name="Kyrpides N.C."/>
        </authorList>
    </citation>
    <scope>NUCLEOTIDE SEQUENCE [LARGE SCALE GENOMIC DNA]</scope>
    <source>
        <strain evidence="2 3">VKM Ac-2538</strain>
    </source>
</reference>
<dbReference type="InterPro" id="IPR011010">
    <property type="entry name" value="DNA_brk_join_enz"/>
</dbReference>
<dbReference type="PROSITE" id="PS50943">
    <property type="entry name" value="HTH_CROC1"/>
    <property type="match status" value="1"/>
</dbReference>
<dbReference type="SUPFAM" id="SSF56349">
    <property type="entry name" value="DNA breaking-rejoining enzymes"/>
    <property type="match status" value="1"/>
</dbReference>
<protein>
    <submittedName>
        <fullName evidence="2">Helix-turn-helix protein</fullName>
    </submittedName>
</protein>
<evidence type="ECO:0000313" key="3">
    <source>
        <dbReference type="Proteomes" id="UP000295818"/>
    </source>
</evidence>
<dbReference type="Gene3D" id="1.10.260.40">
    <property type="entry name" value="lambda repressor-like DNA-binding domains"/>
    <property type="match status" value="1"/>
</dbReference>
<accession>A0ABY2BL28</accession>
<dbReference type="RefSeq" id="WP_132189009.1">
    <property type="nucleotide sequence ID" value="NZ_SLWM01000005.1"/>
</dbReference>
<dbReference type="SUPFAM" id="SSF47413">
    <property type="entry name" value="lambda repressor-like DNA-binding domains"/>
    <property type="match status" value="1"/>
</dbReference>
<name>A0ABY2BL28_9ACTN</name>
<gene>
    <name evidence="2" type="ORF">EV644_10565</name>
</gene>
<organism evidence="2 3">
    <name type="scientific">Kribbella orskensis</name>
    <dbReference type="NCBI Taxonomy" id="2512216"/>
    <lineage>
        <taxon>Bacteria</taxon>
        <taxon>Bacillati</taxon>
        <taxon>Actinomycetota</taxon>
        <taxon>Actinomycetes</taxon>
        <taxon>Propionibacteriales</taxon>
        <taxon>Kribbellaceae</taxon>
        <taxon>Kribbella</taxon>
    </lineage>
</organism>
<keyword evidence="3" id="KW-1185">Reference proteome</keyword>